<evidence type="ECO:0000256" key="2">
    <source>
        <dbReference type="SAM" id="MobiDB-lite"/>
    </source>
</evidence>
<dbReference type="GO" id="GO:0061630">
    <property type="term" value="F:ubiquitin protein ligase activity"/>
    <property type="evidence" value="ECO:0007669"/>
    <property type="project" value="TreeGrafter"/>
</dbReference>
<dbReference type="InterPro" id="IPR013083">
    <property type="entry name" value="Znf_RING/FYVE/PHD"/>
</dbReference>
<proteinExistence type="predicted"/>
<feature type="transmembrane region" description="Helical" evidence="3">
    <location>
        <begin position="60"/>
        <end position="79"/>
    </location>
</feature>
<keyword evidence="3" id="KW-0812">Transmembrane</keyword>
<keyword evidence="1" id="KW-0863">Zinc-finger</keyword>
<keyword evidence="6" id="KW-1185">Reference proteome</keyword>
<feature type="transmembrane region" description="Helical" evidence="3">
    <location>
        <begin position="128"/>
        <end position="149"/>
    </location>
</feature>
<feature type="transmembrane region" description="Helical" evidence="3">
    <location>
        <begin position="177"/>
        <end position="196"/>
    </location>
</feature>
<dbReference type="PANTHER" id="PTHR22696:SF1">
    <property type="entry name" value="E3 UBIQUITIN-PROTEIN LIGASE RNF26"/>
    <property type="match status" value="1"/>
</dbReference>
<sequence>MGSRVSHILHQLVFSFPTPGNGTSSSSFTKHESSEVTTALEELFDEPGESRALAGGVGPLSFVGSGYGVMLVLMAILLNRIHHIVRRPRPPPPPLPHPPRRGLARLRHAISTTLTHPSTPQYLRLPGIFVLTRAWLLFTVLLLQVAGVWPELKPSPSGIFGRIGHWAGDMEMDKVCWQVFMGVCAGLACGGLANGLDRTRRRDFGAGFNLFGYSFLLHLYSSPLTHHHPTGTSTQPRPDVHALFQLWLGLTELAWIQAIELSPALKNNLLLPTGVCGTLGLAHFVYALTTAPLKFPSFTFLTHLMALMLSIIILFSVVLKGITYLFTYGYIPSLVSLLPHEGVVPNIEDDFGITLLKIGTACIEATQYSGLRNELAVIEQRPAPWIEISASGTDVRKPYATTGGGFQTEITNIEVTELADPQSENVYWREMRAFWRACAISATNFFWALILATPVGRKAVEMGKKALLRRWWYGPRQWRIWRLEAWREPPLAVARRRIAQRVQEVQAVQTRREARRAQRSRVAVSPTPEPSSGTSTAVQLHQRDGETVSYNQFLLGHADIEDDEDDWEDDSSSTSSNNSWESEEEEQSLYRDLVVRPDGERNDEEDDIQPVLLAHLTSRTGTPLTRRRYAALLANRSPTPSSSMGLQDVMQERRASLAKQPRDEDDEERRKACVVCMTQMRDTILWPCRCLALCNDCRESLASRLSAPEHMCPCCRRKVDGYSRIYIP</sequence>
<evidence type="ECO:0000259" key="4">
    <source>
        <dbReference type="PROSITE" id="PS50089"/>
    </source>
</evidence>
<dbReference type="GO" id="GO:0016567">
    <property type="term" value="P:protein ubiquitination"/>
    <property type="evidence" value="ECO:0007669"/>
    <property type="project" value="TreeGrafter"/>
</dbReference>
<dbReference type="GO" id="GO:0008270">
    <property type="term" value="F:zinc ion binding"/>
    <property type="evidence" value="ECO:0007669"/>
    <property type="project" value="UniProtKB-KW"/>
</dbReference>
<dbReference type="Pfam" id="PF13920">
    <property type="entry name" value="zf-C3HC4_3"/>
    <property type="match status" value="1"/>
</dbReference>
<name>A0A1B9H3Z0_9TREE</name>
<organism evidence="5 6">
    <name type="scientific">Kwoniella heveanensis BCC8398</name>
    <dbReference type="NCBI Taxonomy" id="1296120"/>
    <lineage>
        <taxon>Eukaryota</taxon>
        <taxon>Fungi</taxon>
        <taxon>Dikarya</taxon>
        <taxon>Basidiomycota</taxon>
        <taxon>Agaricomycotina</taxon>
        <taxon>Tremellomycetes</taxon>
        <taxon>Tremellales</taxon>
        <taxon>Cryptococcaceae</taxon>
        <taxon>Kwoniella</taxon>
    </lineage>
</organism>
<keyword evidence="1" id="KW-0479">Metal-binding</keyword>
<keyword evidence="1" id="KW-0862">Zinc</keyword>
<dbReference type="EMBL" id="KI669492">
    <property type="protein sequence ID" value="OCF37994.1"/>
    <property type="molecule type" value="Genomic_DNA"/>
</dbReference>
<dbReference type="PROSITE" id="PS50089">
    <property type="entry name" value="ZF_RING_2"/>
    <property type="match status" value="1"/>
</dbReference>
<reference evidence="6" key="2">
    <citation type="submission" date="2013-12" db="EMBL/GenBank/DDBJ databases">
        <title>Evolution of pathogenesis and genome organization in the Tremellales.</title>
        <authorList>
            <person name="Cuomo C."/>
            <person name="Litvintseva A."/>
            <person name="Heitman J."/>
            <person name="Chen Y."/>
            <person name="Sun S."/>
            <person name="Springer D."/>
            <person name="Dromer F."/>
            <person name="Young S."/>
            <person name="Zeng Q."/>
            <person name="Chapman S."/>
            <person name="Gujja S."/>
            <person name="Saif S."/>
            <person name="Birren B."/>
        </authorList>
    </citation>
    <scope>NUCLEOTIDE SEQUENCE [LARGE SCALE GENOMIC DNA]</scope>
    <source>
        <strain evidence="6">BCC8398</strain>
    </source>
</reference>
<feature type="transmembrane region" description="Helical" evidence="3">
    <location>
        <begin position="433"/>
        <end position="452"/>
    </location>
</feature>
<keyword evidence="3" id="KW-0472">Membrane</keyword>
<feature type="region of interest" description="Disordered" evidence="2">
    <location>
        <begin position="509"/>
        <end position="540"/>
    </location>
</feature>
<evidence type="ECO:0000313" key="6">
    <source>
        <dbReference type="Proteomes" id="UP000092666"/>
    </source>
</evidence>
<dbReference type="InterPro" id="IPR001841">
    <property type="entry name" value="Znf_RING"/>
</dbReference>
<reference evidence="5 6" key="1">
    <citation type="submission" date="2013-07" db="EMBL/GenBank/DDBJ databases">
        <title>The Genome Sequence of Cryptococcus heveanensis BCC8398.</title>
        <authorList>
            <consortium name="The Broad Institute Genome Sequencing Platform"/>
            <person name="Cuomo C."/>
            <person name="Litvintseva A."/>
            <person name="Chen Y."/>
            <person name="Heitman J."/>
            <person name="Sun S."/>
            <person name="Springer D."/>
            <person name="Dromer F."/>
            <person name="Young S.K."/>
            <person name="Zeng Q."/>
            <person name="Gargeya S."/>
            <person name="Fitzgerald M."/>
            <person name="Abouelleil A."/>
            <person name="Alvarado L."/>
            <person name="Berlin A.M."/>
            <person name="Chapman S.B."/>
            <person name="Dewar J."/>
            <person name="Goldberg J."/>
            <person name="Griggs A."/>
            <person name="Gujja S."/>
            <person name="Hansen M."/>
            <person name="Howarth C."/>
            <person name="Imamovic A."/>
            <person name="Larimer J."/>
            <person name="McCowan C."/>
            <person name="Murphy C."/>
            <person name="Pearson M."/>
            <person name="Priest M."/>
            <person name="Roberts A."/>
            <person name="Saif S."/>
            <person name="Shea T."/>
            <person name="Sykes S."/>
            <person name="Wortman J."/>
            <person name="Nusbaum C."/>
            <person name="Birren B."/>
        </authorList>
    </citation>
    <scope>NUCLEOTIDE SEQUENCE [LARGE SCALE GENOMIC DNA]</scope>
    <source>
        <strain evidence="5 6">BCC8398</strain>
    </source>
</reference>
<feature type="domain" description="RING-type" evidence="4">
    <location>
        <begin position="673"/>
        <end position="716"/>
    </location>
</feature>
<feature type="compositionally biased region" description="Low complexity" evidence="2">
    <location>
        <begin position="520"/>
        <end position="536"/>
    </location>
</feature>
<evidence type="ECO:0000256" key="1">
    <source>
        <dbReference type="PROSITE-ProRule" id="PRU00175"/>
    </source>
</evidence>
<gene>
    <name evidence="5" type="ORF">I316_00218</name>
</gene>
<dbReference type="Gene3D" id="3.30.40.10">
    <property type="entry name" value="Zinc/RING finger domain, C3HC4 (zinc finger)"/>
    <property type="match status" value="1"/>
</dbReference>
<dbReference type="Proteomes" id="UP000092666">
    <property type="component" value="Unassembled WGS sequence"/>
</dbReference>
<dbReference type="PANTHER" id="PTHR22696">
    <property type="entry name" value="E3 UBIQUITIN-PROTEIN LIGASE RNF26"/>
    <property type="match status" value="1"/>
</dbReference>
<feature type="region of interest" description="Disordered" evidence="2">
    <location>
        <begin position="562"/>
        <end position="589"/>
    </location>
</feature>
<keyword evidence="3" id="KW-1133">Transmembrane helix</keyword>
<dbReference type="AlphaFoldDB" id="A0A1B9H3Z0"/>
<feature type="transmembrane region" description="Helical" evidence="3">
    <location>
        <begin position="300"/>
        <end position="319"/>
    </location>
</feature>
<accession>A0A1B9H3Z0</accession>
<evidence type="ECO:0000256" key="3">
    <source>
        <dbReference type="SAM" id="Phobius"/>
    </source>
</evidence>
<dbReference type="GO" id="GO:0006511">
    <property type="term" value="P:ubiquitin-dependent protein catabolic process"/>
    <property type="evidence" value="ECO:0007669"/>
    <property type="project" value="TreeGrafter"/>
</dbReference>
<feature type="transmembrane region" description="Helical" evidence="3">
    <location>
        <begin position="269"/>
        <end position="288"/>
    </location>
</feature>
<evidence type="ECO:0000313" key="5">
    <source>
        <dbReference type="EMBL" id="OCF37994.1"/>
    </source>
</evidence>
<protein>
    <recommendedName>
        <fullName evidence="4">RING-type domain-containing protein</fullName>
    </recommendedName>
</protein>
<feature type="compositionally biased region" description="Acidic residues" evidence="2">
    <location>
        <begin position="562"/>
        <end position="571"/>
    </location>
</feature>
<dbReference type="OrthoDB" id="66726at2759"/>